<dbReference type="GO" id="GO:0004170">
    <property type="term" value="F:dUTP diphosphatase activity"/>
    <property type="evidence" value="ECO:0007669"/>
    <property type="project" value="UniProtKB-UniRule"/>
</dbReference>
<evidence type="ECO:0000313" key="10">
    <source>
        <dbReference type="Proteomes" id="UP000262917"/>
    </source>
</evidence>
<keyword evidence="4 7" id="KW-0460">Magnesium</keyword>
<evidence type="ECO:0000256" key="4">
    <source>
        <dbReference type="ARBA" id="ARBA00022842"/>
    </source>
</evidence>
<evidence type="ECO:0000313" key="9">
    <source>
        <dbReference type="EMBL" id="RFP61542.1"/>
    </source>
</evidence>
<dbReference type="PANTHER" id="PTHR11241:SF0">
    <property type="entry name" value="DEOXYURIDINE 5'-TRIPHOSPHATE NUCLEOTIDOHYDROLASE"/>
    <property type="match status" value="1"/>
</dbReference>
<comment type="pathway">
    <text evidence="7">Pyrimidine metabolism; dUMP biosynthesis; dUMP from dCTP (dUTP route): step 2/2.</text>
</comment>
<dbReference type="InterPro" id="IPR033704">
    <property type="entry name" value="dUTPase_trimeric"/>
</dbReference>
<dbReference type="CDD" id="cd07557">
    <property type="entry name" value="trimeric_dUTPase"/>
    <property type="match status" value="1"/>
</dbReference>
<dbReference type="Proteomes" id="UP000262917">
    <property type="component" value="Unassembled WGS sequence"/>
</dbReference>
<proteinExistence type="inferred from homology"/>
<dbReference type="Pfam" id="PF00692">
    <property type="entry name" value="dUTPase"/>
    <property type="match status" value="1"/>
</dbReference>
<comment type="function">
    <text evidence="7">This enzyme is involved in nucleotide metabolism: it produces dUMP, the immediate precursor of thymidine nucleotides and it decreases the intracellular concentration of dUTP so that uracil cannot be incorporated into DNA.</text>
</comment>
<protein>
    <recommendedName>
        <fullName evidence="7">Deoxyuridine 5'-triphosphate nucleotidohydrolase</fullName>
        <shortName evidence="7">dUTPase</shortName>
        <ecNumber evidence="7">3.6.1.23</ecNumber>
    </recommendedName>
    <alternativeName>
        <fullName evidence="7">dUTP pyrophosphatase</fullName>
    </alternativeName>
</protein>
<keyword evidence="5 7" id="KW-0546">Nucleotide metabolism</keyword>
<dbReference type="InterPro" id="IPR029054">
    <property type="entry name" value="dUTPase-like"/>
</dbReference>
<feature type="binding site" evidence="7">
    <location>
        <begin position="101"/>
        <end position="103"/>
    </location>
    <ligand>
        <name>substrate</name>
    </ligand>
</feature>
<evidence type="ECO:0000256" key="2">
    <source>
        <dbReference type="ARBA" id="ARBA00022723"/>
    </source>
</evidence>
<dbReference type="EC" id="3.6.1.23" evidence="7"/>
<comment type="caution">
    <text evidence="9">The sequence shown here is derived from an EMBL/GenBank/DDBJ whole genome shotgun (WGS) entry which is preliminary data.</text>
</comment>
<sequence length="165" mass="17157">MTDPCAPSDTPPPAVQPLQVKLLDPRYGRDWPLPDYATAASAALDLRAALDAPLALAPGDAALVPSGLAIHLADPGLCALVLPRSGLGHKHGIVLGNGTGLIDADYQGPLLISVWNRGVETFTIQPGDRIAQLLLLPIVRAALQVVDTFQHSARGDGGFGHTGVR</sequence>
<dbReference type="SUPFAM" id="SSF51283">
    <property type="entry name" value="dUTPase-like"/>
    <property type="match status" value="1"/>
</dbReference>
<dbReference type="GO" id="GO:0006226">
    <property type="term" value="P:dUMP biosynthetic process"/>
    <property type="evidence" value="ECO:0007669"/>
    <property type="project" value="UniProtKB-UniRule"/>
</dbReference>
<comment type="cofactor">
    <cofactor evidence="7">
        <name>Mg(2+)</name>
        <dbReference type="ChEBI" id="CHEBI:18420"/>
    </cofactor>
</comment>
<feature type="domain" description="dUTPase-like" evidence="8">
    <location>
        <begin position="30"/>
        <end position="163"/>
    </location>
</feature>
<evidence type="ECO:0000256" key="7">
    <source>
        <dbReference type="HAMAP-Rule" id="MF_00116"/>
    </source>
</evidence>
<evidence type="ECO:0000256" key="3">
    <source>
        <dbReference type="ARBA" id="ARBA00022801"/>
    </source>
</evidence>
<keyword evidence="10" id="KW-1185">Reference proteome</keyword>
<dbReference type="GO" id="GO:0000287">
    <property type="term" value="F:magnesium ion binding"/>
    <property type="evidence" value="ECO:0007669"/>
    <property type="project" value="UniProtKB-UniRule"/>
</dbReference>
<dbReference type="EMBL" id="QVPD01000003">
    <property type="protein sequence ID" value="RFP61542.1"/>
    <property type="molecule type" value="Genomic_DNA"/>
</dbReference>
<keyword evidence="2 7" id="KW-0479">Metal-binding</keyword>
<gene>
    <name evidence="7" type="primary">dut</name>
    <name evidence="9" type="ORF">D0Y53_04310</name>
</gene>
<comment type="similarity">
    <text evidence="1 7">Belongs to the dUTPase family.</text>
</comment>
<dbReference type="RefSeq" id="WP_117201966.1">
    <property type="nucleotide sequence ID" value="NZ_JBHTBK010000004.1"/>
</dbReference>
<evidence type="ECO:0000256" key="5">
    <source>
        <dbReference type="ARBA" id="ARBA00023080"/>
    </source>
</evidence>
<evidence type="ECO:0000256" key="1">
    <source>
        <dbReference type="ARBA" id="ARBA00006581"/>
    </source>
</evidence>
<dbReference type="FunFam" id="2.70.40.10:FF:000002">
    <property type="entry name" value="dUTP diphosphatase"/>
    <property type="match status" value="1"/>
</dbReference>
<dbReference type="OrthoDB" id="9809956at2"/>
<evidence type="ECO:0000259" key="8">
    <source>
        <dbReference type="Pfam" id="PF00692"/>
    </source>
</evidence>
<dbReference type="NCBIfam" id="TIGR00576">
    <property type="entry name" value="dut"/>
    <property type="match status" value="1"/>
</dbReference>
<dbReference type="HAMAP" id="MF_00116">
    <property type="entry name" value="dUTPase_bact"/>
    <property type="match status" value="1"/>
</dbReference>
<dbReference type="UniPathway" id="UPA00610">
    <property type="reaction ID" value="UER00666"/>
</dbReference>
<accession>A0A372DQC0</accession>
<dbReference type="PANTHER" id="PTHR11241">
    <property type="entry name" value="DEOXYURIDINE 5'-TRIPHOSPHATE NUCLEOTIDOHYDROLASE"/>
    <property type="match status" value="1"/>
</dbReference>
<evidence type="ECO:0000256" key="6">
    <source>
        <dbReference type="ARBA" id="ARBA00047686"/>
    </source>
</evidence>
<name>A0A372DQC0_9GAMM</name>
<reference evidence="9 10" key="1">
    <citation type="submission" date="2018-08" db="EMBL/GenBank/DDBJ databases">
        <title>Lysobacter weifangensis sp. nov., a new member of the family 'Xanthomonadaceae', isolated from soil in a farmland.</title>
        <authorList>
            <person name="Zhao H."/>
        </authorList>
    </citation>
    <scope>NUCLEOTIDE SEQUENCE [LARGE SCALE GENOMIC DNA]</scope>
    <source>
        <strain evidence="9 10">WF-2</strain>
    </source>
</reference>
<dbReference type="InterPro" id="IPR008181">
    <property type="entry name" value="dUTPase"/>
</dbReference>
<dbReference type="GO" id="GO:0046081">
    <property type="term" value="P:dUTP catabolic process"/>
    <property type="evidence" value="ECO:0007669"/>
    <property type="project" value="InterPro"/>
</dbReference>
<dbReference type="AlphaFoldDB" id="A0A372DQC0"/>
<comment type="caution">
    <text evidence="7">Lacks conserved residue(s) required for the propagation of feature annotation.</text>
</comment>
<feature type="binding site" evidence="7">
    <location>
        <position position="97"/>
    </location>
    <ligand>
        <name>substrate</name>
    </ligand>
</feature>
<dbReference type="Gene3D" id="2.70.40.10">
    <property type="match status" value="1"/>
</dbReference>
<organism evidence="9 10">
    <name type="scientific">Cognatiluteimonas weifangensis</name>
    <dbReference type="NCBI Taxonomy" id="2303539"/>
    <lineage>
        <taxon>Bacteria</taxon>
        <taxon>Pseudomonadati</taxon>
        <taxon>Pseudomonadota</taxon>
        <taxon>Gammaproteobacteria</taxon>
        <taxon>Lysobacterales</taxon>
        <taxon>Lysobacteraceae</taxon>
        <taxon>Cognatiluteimonas</taxon>
    </lineage>
</organism>
<keyword evidence="3 7" id="KW-0378">Hydrolase</keyword>
<feature type="binding site" evidence="7">
    <location>
        <begin position="84"/>
        <end position="86"/>
    </location>
    <ligand>
        <name>substrate</name>
    </ligand>
</feature>
<comment type="catalytic activity">
    <reaction evidence="6 7">
        <text>dUTP + H2O = dUMP + diphosphate + H(+)</text>
        <dbReference type="Rhea" id="RHEA:10248"/>
        <dbReference type="ChEBI" id="CHEBI:15377"/>
        <dbReference type="ChEBI" id="CHEBI:15378"/>
        <dbReference type="ChEBI" id="CHEBI:33019"/>
        <dbReference type="ChEBI" id="CHEBI:61555"/>
        <dbReference type="ChEBI" id="CHEBI:246422"/>
        <dbReference type="EC" id="3.6.1.23"/>
    </reaction>
</comment>
<dbReference type="InterPro" id="IPR036157">
    <property type="entry name" value="dUTPase-like_sf"/>
</dbReference>
<dbReference type="NCBIfam" id="NF001862">
    <property type="entry name" value="PRK00601.1"/>
    <property type="match status" value="1"/>
</dbReference>